<reference evidence="20" key="1">
    <citation type="journal article" date="2013" name="Genome Biol.">
        <title>Reference genomes and transcriptomes of Nicotiana sylvestris and Nicotiana tomentosiformis.</title>
        <authorList>
            <person name="Sierro N."/>
            <person name="Battey J.N."/>
            <person name="Ouadi S."/>
            <person name="Bovet L."/>
            <person name="Goepfert S."/>
            <person name="Bakaher N."/>
            <person name="Peitsch M.C."/>
            <person name="Ivanov N.V."/>
        </authorList>
    </citation>
    <scope>NUCLEOTIDE SEQUENCE [LARGE SCALE GENOMIC DNA]</scope>
</reference>
<dbReference type="SUPFAM" id="SSF56112">
    <property type="entry name" value="Protein kinase-like (PK-like)"/>
    <property type="match status" value="1"/>
</dbReference>
<dbReference type="STRING" id="4096.A0A1U7VZP1"/>
<evidence type="ECO:0000256" key="10">
    <source>
        <dbReference type="ARBA" id="ARBA00022989"/>
    </source>
</evidence>
<dbReference type="OrthoDB" id="61110at2759"/>
<keyword evidence="3" id="KW-0723">Serine/threonine-protein kinase</keyword>
<feature type="compositionally biased region" description="Pro residues" evidence="16">
    <location>
        <begin position="360"/>
        <end position="373"/>
    </location>
</feature>
<evidence type="ECO:0000259" key="19">
    <source>
        <dbReference type="PROSITE" id="PS50011"/>
    </source>
</evidence>
<dbReference type="PROSITE" id="PS00107">
    <property type="entry name" value="PROTEIN_KINASE_ATP"/>
    <property type="match status" value="1"/>
</dbReference>
<keyword evidence="12" id="KW-0325">Glycoprotein</keyword>
<organism evidence="20 21">
    <name type="scientific">Nicotiana sylvestris</name>
    <name type="common">Wood tobacco</name>
    <name type="synonym">South American tobacco</name>
    <dbReference type="NCBI Taxonomy" id="4096"/>
    <lineage>
        <taxon>Eukaryota</taxon>
        <taxon>Viridiplantae</taxon>
        <taxon>Streptophyta</taxon>
        <taxon>Embryophyta</taxon>
        <taxon>Tracheophyta</taxon>
        <taxon>Spermatophyta</taxon>
        <taxon>Magnoliopsida</taxon>
        <taxon>eudicotyledons</taxon>
        <taxon>Gunneridae</taxon>
        <taxon>Pentapetalae</taxon>
        <taxon>asterids</taxon>
        <taxon>lamiids</taxon>
        <taxon>Solanales</taxon>
        <taxon>Solanaceae</taxon>
        <taxon>Nicotianoideae</taxon>
        <taxon>Nicotianeae</taxon>
        <taxon>Nicotiana</taxon>
    </lineage>
</organism>
<evidence type="ECO:0000256" key="6">
    <source>
        <dbReference type="ARBA" id="ARBA00022729"/>
    </source>
</evidence>
<dbReference type="eggNOG" id="KOG1187">
    <property type="taxonomic scope" value="Eukaryota"/>
</dbReference>
<feature type="domain" description="Protein kinase" evidence="19">
    <location>
        <begin position="486"/>
        <end position="784"/>
    </location>
</feature>
<dbReference type="CDD" id="cd14066">
    <property type="entry name" value="STKc_IRAK"/>
    <property type="match status" value="1"/>
</dbReference>
<keyword evidence="20" id="KW-1185">Reference proteome</keyword>
<dbReference type="PROSITE" id="PS50011">
    <property type="entry name" value="PROTEIN_KINASE_DOM"/>
    <property type="match status" value="1"/>
</dbReference>
<keyword evidence="7 15" id="KW-0547">Nucleotide-binding</keyword>
<name>A0A1U7VZP1_NICSY</name>
<dbReference type="Pfam" id="PF13540">
    <property type="entry name" value="RCC1_2"/>
    <property type="match status" value="2"/>
</dbReference>
<evidence type="ECO:0000256" key="11">
    <source>
        <dbReference type="ARBA" id="ARBA00023136"/>
    </source>
</evidence>
<dbReference type="SUPFAM" id="SSF50985">
    <property type="entry name" value="RCC1/BLIP-II"/>
    <property type="match status" value="1"/>
</dbReference>
<dbReference type="GeneID" id="104222309"/>
<evidence type="ECO:0000256" key="7">
    <source>
        <dbReference type="ARBA" id="ARBA00022741"/>
    </source>
</evidence>
<proteinExistence type="predicted"/>
<keyword evidence="5 17" id="KW-0812">Transmembrane</keyword>
<evidence type="ECO:0000313" key="21">
    <source>
        <dbReference type="RefSeq" id="XP_009771838.1"/>
    </source>
</evidence>
<dbReference type="PROSITE" id="PS00108">
    <property type="entry name" value="PROTEIN_KINASE_ST"/>
    <property type="match status" value="1"/>
</dbReference>
<evidence type="ECO:0000256" key="1">
    <source>
        <dbReference type="ARBA" id="ARBA00004167"/>
    </source>
</evidence>
<comment type="catalytic activity">
    <reaction evidence="13">
        <text>L-threonyl-[protein] + ATP = O-phospho-L-threonyl-[protein] + ADP + H(+)</text>
        <dbReference type="Rhea" id="RHEA:46608"/>
        <dbReference type="Rhea" id="RHEA-COMP:11060"/>
        <dbReference type="Rhea" id="RHEA-COMP:11605"/>
        <dbReference type="ChEBI" id="CHEBI:15378"/>
        <dbReference type="ChEBI" id="CHEBI:30013"/>
        <dbReference type="ChEBI" id="CHEBI:30616"/>
        <dbReference type="ChEBI" id="CHEBI:61977"/>
        <dbReference type="ChEBI" id="CHEBI:456216"/>
        <dbReference type="EC" id="2.7.11.1"/>
    </reaction>
</comment>
<evidence type="ECO:0000256" key="4">
    <source>
        <dbReference type="ARBA" id="ARBA00022679"/>
    </source>
</evidence>
<keyword evidence="10 17" id="KW-1133">Transmembrane helix</keyword>
<dbReference type="GO" id="GO:0016020">
    <property type="term" value="C:membrane"/>
    <property type="evidence" value="ECO:0007669"/>
    <property type="project" value="UniProtKB-SubCell"/>
</dbReference>
<evidence type="ECO:0000256" key="13">
    <source>
        <dbReference type="ARBA" id="ARBA00047899"/>
    </source>
</evidence>
<feature type="binding site" evidence="15">
    <location>
        <position position="514"/>
    </location>
    <ligand>
        <name>ATP</name>
        <dbReference type="ChEBI" id="CHEBI:30616"/>
    </ligand>
</feature>
<evidence type="ECO:0000256" key="3">
    <source>
        <dbReference type="ARBA" id="ARBA00022527"/>
    </source>
</evidence>
<feature type="chain" id="PRO_5010530537" description="non-specific serine/threonine protein kinase" evidence="18">
    <location>
        <begin position="29"/>
        <end position="794"/>
    </location>
</feature>
<feature type="transmembrane region" description="Helical" evidence="17">
    <location>
        <begin position="389"/>
        <end position="411"/>
    </location>
</feature>
<keyword evidence="8" id="KW-0418">Kinase</keyword>
<dbReference type="InterPro" id="IPR008271">
    <property type="entry name" value="Ser/Thr_kinase_AS"/>
</dbReference>
<evidence type="ECO:0000256" key="17">
    <source>
        <dbReference type="SAM" id="Phobius"/>
    </source>
</evidence>
<evidence type="ECO:0000256" key="12">
    <source>
        <dbReference type="ARBA" id="ARBA00023180"/>
    </source>
</evidence>
<dbReference type="InterPro" id="IPR011009">
    <property type="entry name" value="Kinase-like_dom_sf"/>
</dbReference>
<dbReference type="InterPro" id="IPR000719">
    <property type="entry name" value="Prot_kinase_dom"/>
</dbReference>
<dbReference type="PANTHER" id="PTHR46146">
    <property type="entry name" value="SERINE/THREONINE-PROTEIN KINASE-LIKE PROTEIN CCR4"/>
    <property type="match status" value="1"/>
</dbReference>
<accession>A0A1U7VZP1</accession>
<evidence type="ECO:0000256" key="9">
    <source>
        <dbReference type="ARBA" id="ARBA00022840"/>
    </source>
</evidence>
<evidence type="ECO:0000256" key="18">
    <source>
        <dbReference type="SAM" id="SignalP"/>
    </source>
</evidence>
<evidence type="ECO:0000256" key="8">
    <source>
        <dbReference type="ARBA" id="ARBA00022777"/>
    </source>
</evidence>
<dbReference type="InterPro" id="IPR009091">
    <property type="entry name" value="RCC1/BLIP-II"/>
</dbReference>
<feature type="region of interest" description="Disordered" evidence="16">
    <location>
        <begin position="426"/>
        <end position="452"/>
    </location>
</feature>
<dbReference type="InterPro" id="IPR017441">
    <property type="entry name" value="Protein_kinase_ATP_BS"/>
</dbReference>
<keyword evidence="4" id="KW-0808">Transferase</keyword>
<keyword evidence="6 18" id="KW-0732">Signal</keyword>
<evidence type="ECO:0000256" key="5">
    <source>
        <dbReference type="ARBA" id="ARBA00022692"/>
    </source>
</evidence>
<keyword evidence="11 17" id="KW-0472">Membrane</keyword>
<feature type="region of interest" description="Disordered" evidence="16">
    <location>
        <begin position="353"/>
        <end position="383"/>
    </location>
</feature>
<dbReference type="Gene3D" id="1.10.510.10">
    <property type="entry name" value="Transferase(Phosphotransferase) domain 1"/>
    <property type="match status" value="1"/>
</dbReference>
<evidence type="ECO:0000256" key="16">
    <source>
        <dbReference type="SAM" id="MobiDB-lite"/>
    </source>
</evidence>
<dbReference type="SMART" id="SM00220">
    <property type="entry name" value="S_TKc"/>
    <property type="match status" value="1"/>
</dbReference>
<evidence type="ECO:0000256" key="14">
    <source>
        <dbReference type="ARBA" id="ARBA00048679"/>
    </source>
</evidence>
<reference evidence="21" key="2">
    <citation type="submission" date="2025-08" db="UniProtKB">
        <authorList>
            <consortium name="RefSeq"/>
        </authorList>
    </citation>
    <scope>IDENTIFICATION</scope>
    <source>
        <tissue evidence="21">Leaf</tissue>
    </source>
</reference>
<dbReference type="FunFam" id="1.10.510.10:FF:000569">
    <property type="entry name" value="Serine/threonine-protein kinase-like protein CCR4"/>
    <property type="match status" value="1"/>
</dbReference>
<feature type="signal peptide" evidence="18">
    <location>
        <begin position="1"/>
        <end position="28"/>
    </location>
</feature>
<dbReference type="PANTHER" id="PTHR46146:SF4">
    <property type="entry name" value="SERINE_THREONINE-PROTEIN KINASE-LIKE PROTEIN CCR4"/>
    <property type="match status" value="1"/>
</dbReference>
<dbReference type="GO" id="GO:0042803">
    <property type="term" value="F:protein homodimerization activity"/>
    <property type="evidence" value="ECO:0007669"/>
    <property type="project" value="UniProtKB-ARBA"/>
</dbReference>
<dbReference type="RefSeq" id="XP_009771838.1">
    <property type="nucleotide sequence ID" value="XM_009773536.1"/>
</dbReference>
<dbReference type="Gene3D" id="2.130.10.30">
    <property type="entry name" value="Regulator of chromosome condensation 1/beta-lactamase-inhibitor protein II"/>
    <property type="match status" value="1"/>
</dbReference>
<comment type="catalytic activity">
    <reaction evidence="14">
        <text>L-seryl-[protein] + ATP = O-phospho-L-seryl-[protein] + ADP + H(+)</text>
        <dbReference type="Rhea" id="RHEA:17989"/>
        <dbReference type="Rhea" id="RHEA-COMP:9863"/>
        <dbReference type="Rhea" id="RHEA-COMP:11604"/>
        <dbReference type="ChEBI" id="CHEBI:15378"/>
        <dbReference type="ChEBI" id="CHEBI:29999"/>
        <dbReference type="ChEBI" id="CHEBI:30616"/>
        <dbReference type="ChEBI" id="CHEBI:83421"/>
        <dbReference type="ChEBI" id="CHEBI:456216"/>
        <dbReference type="EC" id="2.7.11.1"/>
    </reaction>
</comment>
<dbReference type="GO" id="GO:0004674">
    <property type="term" value="F:protein serine/threonine kinase activity"/>
    <property type="evidence" value="ECO:0007669"/>
    <property type="project" value="UniProtKB-KW"/>
</dbReference>
<feature type="compositionally biased region" description="Polar residues" evidence="16">
    <location>
        <begin position="433"/>
        <end position="449"/>
    </location>
</feature>
<sequence length="794" mass="86735">MAILDQKTHLFFSLVLLCFLISLSPISSLSTVAISKTSNQTLICALISSSSFPQQSSLNCTSFPEGIQIPLNPSVYFSGIVGGNGFLCGLTSSYSSSTSIMVCWRFLNNGTNLSYKSIYLGPLITNLDSGNSHICGIVNGTNNRLECWQWHEFNSSNRSLMTSNLAVGEDFVCGLLTFGQIQCLGSFRNVTDAIPSGNYSEIASGSQHVCAISKNNSLVCWGNMVGEKPIGQFKSLALGDNRSCALRINGKVVCWGETGFSLPSSLSGEFFETLEAKQDIFCGIVTSNYSLFCWGNDIFNSNPAVFNGVGVVPGPCTTSCPCVPLPNYESFCGRGLMICQHCVGQDSSVNPPIVNGSGPSLPPLPPQPMPSPTPSQTSGRSDPWSRRNVAFLVVGCVGSLMMLSVLVILFFKYCKIRGCRVHDSGRLDEAGSPPQQGSQTSRVQDQQGTPQPPVLEKRLSQLISIGNGGHLEEFSLQVLLQVTNNFSDEHKIGSGSFGAVYHATLEDGREVAIKRAEASASSSYAGGTKYRQEDKDNAFLNELEFLSRLNHKNLVKLLGYCEDNNERVLIFEYMNNGTLHDHLHGLESSPLMSWVGRIKVALDAARGIEYLHEYAVPTVIHRDIKSSNILLDVTWNAKVSDFGLSLMGPQDDETHLSMRAAGTVGYMDPEYYRLQQLTTKSDVYSFGVMLLELLSGYKAIHKNENKVPRNVVDFVVPYIVQDEIHRVLDRRVPPPTPFEIESVAYVGYLAADCTTLEGRDRPTMTQVVNTLERALKACLATPIFSRSNTDDSST</sequence>
<evidence type="ECO:0000313" key="20">
    <source>
        <dbReference type="Proteomes" id="UP000189701"/>
    </source>
</evidence>
<comment type="subcellular location">
    <subcellularLocation>
        <location evidence="1">Membrane</location>
        <topology evidence="1">Single-pass membrane protein</topology>
    </subcellularLocation>
</comment>
<gene>
    <name evidence="21" type="primary">LOC104222309</name>
</gene>
<evidence type="ECO:0000256" key="2">
    <source>
        <dbReference type="ARBA" id="ARBA00012513"/>
    </source>
</evidence>
<evidence type="ECO:0000256" key="15">
    <source>
        <dbReference type="PROSITE-ProRule" id="PRU10141"/>
    </source>
</evidence>
<dbReference type="Gene3D" id="3.30.200.20">
    <property type="entry name" value="Phosphorylase Kinase, domain 1"/>
    <property type="match status" value="1"/>
</dbReference>
<dbReference type="Pfam" id="PF00069">
    <property type="entry name" value="Pkinase"/>
    <property type="match status" value="1"/>
</dbReference>
<dbReference type="AlphaFoldDB" id="A0A1U7VZP1"/>
<dbReference type="EC" id="2.7.11.1" evidence="2"/>
<dbReference type="KEGG" id="nsy:104222309"/>
<keyword evidence="9 15" id="KW-0067">ATP-binding</keyword>
<dbReference type="GO" id="GO:0005524">
    <property type="term" value="F:ATP binding"/>
    <property type="evidence" value="ECO:0007669"/>
    <property type="project" value="UniProtKB-UniRule"/>
</dbReference>
<protein>
    <recommendedName>
        <fullName evidence="2">non-specific serine/threonine protein kinase</fullName>
        <ecNumber evidence="2">2.7.11.1</ecNumber>
    </recommendedName>
</protein>
<dbReference type="Proteomes" id="UP000189701">
    <property type="component" value="Unplaced"/>
</dbReference>